<evidence type="ECO:0000313" key="2">
    <source>
        <dbReference type="Proteomes" id="UP001302806"/>
    </source>
</evidence>
<organism evidence="1 2">
    <name type="scientific">Thalassobellus suaedae</name>
    <dbReference type="NCBI Taxonomy" id="3074124"/>
    <lineage>
        <taxon>Bacteria</taxon>
        <taxon>Pseudomonadati</taxon>
        <taxon>Bacteroidota</taxon>
        <taxon>Flavobacteriia</taxon>
        <taxon>Flavobacteriales</taxon>
        <taxon>Flavobacteriaceae</taxon>
        <taxon>Thalassobellus</taxon>
    </lineage>
</organism>
<accession>A0ABY9XVH3</accession>
<dbReference type="RefSeq" id="WP_415866312.1">
    <property type="nucleotide sequence ID" value="NZ_CP134537.1"/>
</dbReference>
<dbReference type="Proteomes" id="UP001302806">
    <property type="component" value="Chromosome"/>
</dbReference>
<protein>
    <submittedName>
        <fullName evidence="1">Uncharacterized protein</fullName>
    </submittedName>
</protein>
<dbReference type="EMBL" id="CP134537">
    <property type="protein sequence ID" value="WNH09958.1"/>
    <property type="molecule type" value="Genomic_DNA"/>
</dbReference>
<reference evidence="1 2" key="1">
    <citation type="submission" date="2023-09" db="EMBL/GenBank/DDBJ databases">
        <title>Thalassobella suaedae gen. nov., sp. nov., a marine bacterium of the family Flavobacteriaceae isolated from a halophyte Suaeda japonica.</title>
        <authorList>
            <person name="Lee S.Y."/>
            <person name="Hwang C.Y."/>
        </authorList>
    </citation>
    <scope>NUCLEOTIDE SEQUENCE [LARGE SCALE GENOMIC DNA]</scope>
    <source>
        <strain evidence="1 2">HL-DH14</strain>
    </source>
</reference>
<sequence>MNFWEYVSKHKKEITYINFQFIKPNLANISKSLPEVFKNFADETNSHESHITIKAPEKGILENIKKSNKNIEGLVDYTSQGAGSIKLKVKNIRKQLNTKENPSIIQVSKLDIEGPAEQVIKLYKKIVEE</sequence>
<evidence type="ECO:0000313" key="1">
    <source>
        <dbReference type="EMBL" id="WNH09958.1"/>
    </source>
</evidence>
<gene>
    <name evidence="1" type="ORF">RHP51_04445</name>
</gene>
<proteinExistence type="predicted"/>
<name>A0ABY9XVH3_9FLAO</name>